<dbReference type="CDD" id="cd03143">
    <property type="entry name" value="A4_beta-galactosidase_middle_domain"/>
    <property type="match status" value="1"/>
</dbReference>
<dbReference type="Pfam" id="PF08532">
    <property type="entry name" value="Glyco_hydro_42M"/>
    <property type="match status" value="1"/>
</dbReference>
<gene>
    <name evidence="13" type="ORF">AVDCRST_MAG07-768</name>
</gene>
<keyword evidence="9" id="KW-0862">Zinc</keyword>
<evidence type="ECO:0000259" key="11">
    <source>
        <dbReference type="Pfam" id="PF02449"/>
    </source>
</evidence>
<organism evidence="13">
    <name type="scientific">uncultured Frankineae bacterium</name>
    <dbReference type="NCBI Taxonomy" id="437475"/>
    <lineage>
        <taxon>Bacteria</taxon>
        <taxon>Bacillati</taxon>
        <taxon>Actinomycetota</taxon>
        <taxon>Actinomycetes</taxon>
        <taxon>Frankiales</taxon>
        <taxon>environmental samples</taxon>
    </lineage>
</organism>
<evidence type="ECO:0000256" key="9">
    <source>
        <dbReference type="PIRSR" id="PIRSR001084-3"/>
    </source>
</evidence>
<evidence type="ECO:0000256" key="6">
    <source>
        <dbReference type="PIRNR" id="PIRNR001084"/>
    </source>
</evidence>
<comment type="similarity">
    <text evidence="2 6">Belongs to the glycosyl hydrolase 42 family.</text>
</comment>
<dbReference type="Gene3D" id="3.40.50.880">
    <property type="match status" value="1"/>
</dbReference>
<feature type="binding site" evidence="8">
    <location>
        <position position="163"/>
    </location>
    <ligand>
        <name>substrate</name>
    </ligand>
</feature>
<evidence type="ECO:0000313" key="13">
    <source>
        <dbReference type="EMBL" id="CAA9313685.1"/>
    </source>
</evidence>
<feature type="domain" description="Beta-galactosidase trimerisation" evidence="12">
    <location>
        <begin position="408"/>
        <end position="609"/>
    </location>
</feature>
<dbReference type="GO" id="GO:0046872">
    <property type="term" value="F:metal ion binding"/>
    <property type="evidence" value="ECO:0007669"/>
    <property type="project" value="UniProtKB-KW"/>
</dbReference>
<evidence type="ECO:0000256" key="5">
    <source>
        <dbReference type="ARBA" id="ARBA00023295"/>
    </source>
</evidence>
<dbReference type="PANTHER" id="PTHR36447">
    <property type="entry name" value="BETA-GALACTOSIDASE GANA"/>
    <property type="match status" value="1"/>
</dbReference>
<feature type="binding site" evidence="9">
    <location>
        <position position="174"/>
    </location>
    <ligand>
        <name>Zn(2+)</name>
        <dbReference type="ChEBI" id="CHEBI:29105"/>
    </ligand>
</feature>
<dbReference type="PIRSF" id="PIRSF001084">
    <property type="entry name" value="B-galactosidase"/>
    <property type="match status" value="1"/>
</dbReference>
<dbReference type="SUPFAM" id="SSF51445">
    <property type="entry name" value="(Trans)glycosidases"/>
    <property type="match status" value="1"/>
</dbReference>
<dbReference type="InterPro" id="IPR013529">
    <property type="entry name" value="Glyco_hydro_42_N"/>
</dbReference>
<dbReference type="InterPro" id="IPR029062">
    <property type="entry name" value="Class_I_gatase-like"/>
</dbReference>
<dbReference type="GO" id="GO:0005975">
    <property type="term" value="P:carbohydrate metabolic process"/>
    <property type="evidence" value="ECO:0007669"/>
    <property type="project" value="InterPro"/>
</dbReference>
<comment type="catalytic activity">
    <reaction evidence="1 6">
        <text>Hydrolysis of terminal non-reducing beta-D-galactose residues in beta-D-galactosides.</text>
        <dbReference type="EC" id="3.2.1.23"/>
    </reaction>
</comment>
<dbReference type="InterPro" id="IPR003476">
    <property type="entry name" value="Glyco_hydro_42"/>
</dbReference>
<evidence type="ECO:0000256" key="8">
    <source>
        <dbReference type="PIRSR" id="PIRSR001084-2"/>
    </source>
</evidence>
<evidence type="ECO:0000256" key="7">
    <source>
        <dbReference type="PIRSR" id="PIRSR001084-1"/>
    </source>
</evidence>
<feature type="active site" description="Nucleophile" evidence="7">
    <location>
        <position position="320"/>
    </location>
</feature>
<reference evidence="13" key="1">
    <citation type="submission" date="2020-02" db="EMBL/GenBank/DDBJ databases">
        <authorList>
            <person name="Meier V. D."/>
        </authorList>
    </citation>
    <scope>NUCLEOTIDE SEQUENCE</scope>
    <source>
        <strain evidence="13">AVDCRST_MAG07</strain>
    </source>
</reference>
<evidence type="ECO:0000256" key="1">
    <source>
        <dbReference type="ARBA" id="ARBA00001412"/>
    </source>
</evidence>
<dbReference type="SUPFAM" id="SSF52317">
    <property type="entry name" value="Class I glutamine amidotransferase-like"/>
    <property type="match status" value="1"/>
</dbReference>
<dbReference type="Pfam" id="PF02449">
    <property type="entry name" value="Glyco_hydro_42"/>
    <property type="match status" value="1"/>
</dbReference>
<evidence type="ECO:0000256" key="4">
    <source>
        <dbReference type="ARBA" id="ARBA00022801"/>
    </source>
</evidence>
<keyword evidence="4 6" id="KW-0378">Hydrolase</keyword>
<dbReference type="Gene3D" id="3.20.20.80">
    <property type="entry name" value="Glycosidases"/>
    <property type="match status" value="1"/>
</dbReference>
<feature type="active site" description="Proton donor" evidence="7">
    <location>
        <position position="164"/>
    </location>
</feature>
<keyword evidence="9" id="KW-0479">Metal-binding</keyword>
<dbReference type="AlphaFoldDB" id="A0A6J4KRP9"/>
<feature type="domain" description="Glycoside hydrolase family 42 N-terminal" evidence="11">
    <location>
        <begin position="28"/>
        <end position="396"/>
    </location>
</feature>
<evidence type="ECO:0000259" key="12">
    <source>
        <dbReference type="Pfam" id="PF08532"/>
    </source>
</evidence>
<sequence>MTDQPSTTDPRQSARSWPDVPGLLYGGDYNPEQWPEEVWAEDARLMQEAGVNVVSLAIFSWALLEPREGTYEWGWLDRVVEVLHGAGIAIDMATATASPPPWFSRAHPESLPVTEDGTRLWWGSRQAYCPSSTSYREAASRLAGAVAERYAAHPAVRMWHINNEYGCHVAHCYCDASAAAFRTWLQARYGDLDALNTAWGTAFWSQRYGDWEEVIPPRASPTWRNPTQQLDWWRFSSDALLELYRAERDAVRAHSDLPITTNFMASRFKPLDYLAWGREVDLVSNDHYVIGEDPAPEVELALSADLTRGLARQAPWLLMENSTSAVNWQPRNLAKTPGQLRRHALSHVARGADGIMFFQWRASRAGAEKYHSGMLPHGGTDTKLWREVVALGAELAGLAEVTGTPVAASVGLLWDYESWWAVELDSHPSQDVTYLAAVRQVYEALWRKGVTVDFVHPEEDLGGYDLLLAPSLYLLTDAGAQALDAHVRTGGCLVVGPFSGIVDENDHIRLGGYPGALREVLGVRVEEFFPFAAGVQHALSEGGSGRTWSELLHLDGAQAVRTWADGPLPGTPAVTRHRHGDGTAWYVATTLDDASLGGVLDDALHEAGVAPAAPVPAGVEVVRRGDRLFVLNHTGEPVTVAGTTVDGGGAAVVQGG</sequence>
<accession>A0A6J4KRP9</accession>
<feature type="binding site" evidence="9">
    <location>
        <position position="129"/>
    </location>
    <ligand>
        <name>Zn(2+)</name>
        <dbReference type="ChEBI" id="CHEBI:29105"/>
    </ligand>
</feature>
<dbReference type="InterPro" id="IPR017853">
    <property type="entry name" value="GH"/>
</dbReference>
<keyword evidence="5 6" id="KW-0326">Glycosidase</keyword>
<dbReference type="PANTHER" id="PTHR36447:SF1">
    <property type="entry name" value="BETA-GALACTOSIDASE GANA"/>
    <property type="match status" value="1"/>
</dbReference>
<feature type="compositionally biased region" description="Polar residues" evidence="10">
    <location>
        <begin position="1"/>
        <end position="15"/>
    </location>
</feature>
<evidence type="ECO:0000256" key="2">
    <source>
        <dbReference type="ARBA" id="ARBA00005940"/>
    </source>
</evidence>
<dbReference type="EC" id="3.2.1.23" evidence="3 6"/>
<feature type="binding site" evidence="9">
    <location>
        <position position="172"/>
    </location>
    <ligand>
        <name>Zn(2+)</name>
        <dbReference type="ChEBI" id="CHEBI:29105"/>
    </ligand>
</feature>
<name>A0A6J4KRP9_9ACTN</name>
<evidence type="ECO:0000256" key="3">
    <source>
        <dbReference type="ARBA" id="ARBA00012756"/>
    </source>
</evidence>
<feature type="binding site" evidence="8">
    <location>
        <position position="328"/>
    </location>
    <ligand>
        <name>substrate</name>
    </ligand>
</feature>
<dbReference type="EMBL" id="CADCUB010000038">
    <property type="protein sequence ID" value="CAA9313685.1"/>
    <property type="molecule type" value="Genomic_DNA"/>
</dbReference>
<proteinExistence type="inferred from homology"/>
<dbReference type="InterPro" id="IPR013738">
    <property type="entry name" value="Beta_galactosidase_Trimer"/>
</dbReference>
<protein>
    <recommendedName>
        <fullName evidence="3 6">Beta-galactosidase</fullName>
        <shortName evidence="6">Beta-gal</shortName>
        <ecNumber evidence="3 6">3.2.1.23</ecNumber>
    </recommendedName>
</protein>
<feature type="region of interest" description="Disordered" evidence="10">
    <location>
        <begin position="1"/>
        <end position="20"/>
    </location>
</feature>
<evidence type="ECO:0000256" key="10">
    <source>
        <dbReference type="SAM" id="MobiDB-lite"/>
    </source>
</evidence>
<dbReference type="GO" id="GO:0004565">
    <property type="term" value="F:beta-galactosidase activity"/>
    <property type="evidence" value="ECO:0007669"/>
    <property type="project" value="UniProtKB-EC"/>
</dbReference>
<feature type="binding site" evidence="8">
    <location>
        <position position="125"/>
    </location>
    <ligand>
        <name>substrate</name>
    </ligand>
</feature>
<dbReference type="GO" id="GO:0009341">
    <property type="term" value="C:beta-galactosidase complex"/>
    <property type="evidence" value="ECO:0007669"/>
    <property type="project" value="InterPro"/>
</dbReference>